<accession>A0AAE0FV49</accession>
<sequence>MNYYTLCLADGTTFTYLPTKAFDAFVALVRSEKSNRLWDVSGPDPNYEDVCFAGAGTNYNRLADFFPMMTLRFSGNVEITLDPINYLFVHGAISGAYCLGIFDNGYSGSLLACSASRPSATSAPARGLARHMMALPHWLPCFHVHHGQSTLRCCVGMLVAVRGSADPTVGMLVALRGLADPTVGMLVAVRGLADPTVGMLVAVRGLADPTVGMLVAVRGLADP</sequence>
<dbReference type="AlphaFoldDB" id="A0AAE0FV49"/>
<dbReference type="PANTHER" id="PTHR13683">
    <property type="entry name" value="ASPARTYL PROTEASES"/>
    <property type="match status" value="1"/>
</dbReference>
<evidence type="ECO:0000256" key="2">
    <source>
        <dbReference type="ARBA" id="ARBA00022729"/>
    </source>
</evidence>
<keyword evidence="1" id="KW-0645">Protease</keyword>
<dbReference type="InterPro" id="IPR001461">
    <property type="entry name" value="Aspartic_peptidase_A1"/>
</dbReference>
<dbReference type="InterPro" id="IPR021109">
    <property type="entry name" value="Peptidase_aspartic_dom_sf"/>
</dbReference>
<keyword evidence="2" id="KW-0732">Signal</keyword>
<reference evidence="5 6" key="1">
    <citation type="journal article" date="2015" name="Genome Biol. Evol.">
        <title>Comparative Genomics of a Bacterivorous Green Alga Reveals Evolutionary Causalities and Consequences of Phago-Mixotrophic Mode of Nutrition.</title>
        <authorList>
            <person name="Burns J.A."/>
            <person name="Paasch A."/>
            <person name="Narechania A."/>
            <person name="Kim E."/>
        </authorList>
    </citation>
    <scope>NUCLEOTIDE SEQUENCE [LARGE SCALE GENOMIC DNA]</scope>
    <source>
        <strain evidence="5 6">PLY_AMNH</strain>
    </source>
</reference>
<dbReference type="SUPFAM" id="SSF50630">
    <property type="entry name" value="Acid proteases"/>
    <property type="match status" value="1"/>
</dbReference>
<evidence type="ECO:0000313" key="6">
    <source>
        <dbReference type="Proteomes" id="UP001190700"/>
    </source>
</evidence>
<proteinExistence type="predicted"/>
<dbReference type="Proteomes" id="UP001190700">
    <property type="component" value="Unassembled WGS sequence"/>
</dbReference>
<evidence type="ECO:0000256" key="3">
    <source>
        <dbReference type="ARBA" id="ARBA00022801"/>
    </source>
</evidence>
<keyword evidence="6" id="KW-1185">Reference proteome</keyword>
<comment type="caution">
    <text evidence="5">The sequence shown here is derived from an EMBL/GenBank/DDBJ whole genome shotgun (WGS) entry which is preliminary data.</text>
</comment>
<dbReference type="GO" id="GO:0004190">
    <property type="term" value="F:aspartic-type endopeptidase activity"/>
    <property type="evidence" value="ECO:0007669"/>
    <property type="project" value="InterPro"/>
</dbReference>
<gene>
    <name evidence="5" type="ORF">CYMTET_25083</name>
</gene>
<feature type="domain" description="Xylanase inhibitor C-terminal" evidence="4">
    <location>
        <begin position="8"/>
        <end position="105"/>
    </location>
</feature>
<organism evidence="5 6">
    <name type="scientific">Cymbomonas tetramitiformis</name>
    <dbReference type="NCBI Taxonomy" id="36881"/>
    <lineage>
        <taxon>Eukaryota</taxon>
        <taxon>Viridiplantae</taxon>
        <taxon>Chlorophyta</taxon>
        <taxon>Pyramimonadophyceae</taxon>
        <taxon>Pyramimonadales</taxon>
        <taxon>Pyramimonadaceae</taxon>
        <taxon>Cymbomonas</taxon>
    </lineage>
</organism>
<protein>
    <recommendedName>
        <fullName evidence="4">Xylanase inhibitor C-terminal domain-containing protein</fullName>
    </recommendedName>
</protein>
<dbReference type="InterPro" id="IPR032799">
    <property type="entry name" value="TAXi_C"/>
</dbReference>
<keyword evidence="3" id="KW-0378">Hydrolase</keyword>
<name>A0AAE0FV49_9CHLO</name>
<evidence type="ECO:0000256" key="1">
    <source>
        <dbReference type="ARBA" id="ARBA00022670"/>
    </source>
</evidence>
<evidence type="ECO:0000313" key="5">
    <source>
        <dbReference type="EMBL" id="KAK3266277.1"/>
    </source>
</evidence>
<dbReference type="PANTHER" id="PTHR13683:SF375">
    <property type="entry name" value="PEPTIDASE A1 DOMAIN-CONTAINING PROTEIN"/>
    <property type="match status" value="1"/>
</dbReference>
<dbReference type="Gene3D" id="2.40.70.10">
    <property type="entry name" value="Acid Proteases"/>
    <property type="match status" value="1"/>
</dbReference>
<evidence type="ECO:0000259" key="4">
    <source>
        <dbReference type="Pfam" id="PF14541"/>
    </source>
</evidence>
<dbReference type="GO" id="GO:0006508">
    <property type="term" value="P:proteolysis"/>
    <property type="evidence" value="ECO:0007669"/>
    <property type="project" value="UniProtKB-KW"/>
</dbReference>
<dbReference type="Pfam" id="PF14541">
    <property type="entry name" value="TAXi_C"/>
    <property type="match status" value="1"/>
</dbReference>
<dbReference type="EMBL" id="LGRX02013274">
    <property type="protein sequence ID" value="KAK3266277.1"/>
    <property type="molecule type" value="Genomic_DNA"/>
</dbReference>
<feature type="non-terminal residue" evidence="5">
    <location>
        <position position="223"/>
    </location>
</feature>